<evidence type="ECO:0000256" key="1">
    <source>
        <dbReference type="SAM" id="Phobius"/>
    </source>
</evidence>
<evidence type="ECO:0000313" key="2">
    <source>
        <dbReference type="EMBL" id="ODQ81928.1"/>
    </source>
</evidence>
<evidence type="ECO:0008006" key="4">
    <source>
        <dbReference type="Google" id="ProtNLM"/>
    </source>
</evidence>
<keyword evidence="1" id="KW-1133">Transmembrane helix</keyword>
<dbReference type="EMBL" id="KV454427">
    <property type="protein sequence ID" value="ODQ81928.1"/>
    <property type="molecule type" value="Genomic_DNA"/>
</dbReference>
<keyword evidence="3" id="KW-1185">Reference proteome</keyword>
<feature type="transmembrane region" description="Helical" evidence="1">
    <location>
        <begin position="213"/>
        <end position="234"/>
    </location>
</feature>
<dbReference type="Proteomes" id="UP000094336">
    <property type="component" value="Unassembled WGS sequence"/>
</dbReference>
<gene>
    <name evidence="2" type="ORF">BABINDRAFT_113357</name>
</gene>
<proteinExistence type="predicted"/>
<reference evidence="3" key="1">
    <citation type="submission" date="2016-05" db="EMBL/GenBank/DDBJ databases">
        <title>Comparative genomics of biotechnologically important yeasts.</title>
        <authorList>
            <consortium name="DOE Joint Genome Institute"/>
            <person name="Riley R."/>
            <person name="Haridas S."/>
            <person name="Wolfe K.H."/>
            <person name="Lopes M.R."/>
            <person name="Hittinger C.T."/>
            <person name="Goker M."/>
            <person name="Salamov A."/>
            <person name="Wisecaver J."/>
            <person name="Long T.M."/>
            <person name="Aerts A.L."/>
            <person name="Barry K."/>
            <person name="Choi C."/>
            <person name="Clum A."/>
            <person name="Coughlan A.Y."/>
            <person name="Deshpande S."/>
            <person name="Douglass A.P."/>
            <person name="Hanson S.J."/>
            <person name="Klenk H.-P."/>
            <person name="Labutti K."/>
            <person name="Lapidus A."/>
            <person name="Lindquist E."/>
            <person name="Lipzen A."/>
            <person name="Meier-Kolthoff J.P."/>
            <person name="Ohm R.A."/>
            <person name="Otillar R.P."/>
            <person name="Pangilinan J."/>
            <person name="Peng Y."/>
            <person name="Rokas A."/>
            <person name="Rosa C.A."/>
            <person name="Scheuner C."/>
            <person name="Sibirny A.A."/>
            <person name="Slot J.C."/>
            <person name="Stielow J.B."/>
            <person name="Sun H."/>
            <person name="Kurtzman C.P."/>
            <person name="Blackwell M."/>
            <person name="Grigoriev I.V."/>
            <person name="Jeffries T.W."/>
        </authorList>
    </citation>
    <scope>NUCLEOTIDE SEQUENCE [LARGE SCALE GENOMIC DNA]</scope>
    <source>
        <strain evidence="3">NRRL Y-12698</strain>
    </source>
</reference>
<evidence type="ECO:0000313" key="3">
    <source>
        <dbReference type="Proteomes" id="UP000094336"/>
    </source>
</evidence>
<accession>A0A1E3QW91</accession>
<dbReference type="OrthoDB" id="4008786at2759"/>
<keyword evidence="1" id="KW-0812">Transmembrane</keyword>
<sequence length="264" mass="29651">MNTEDPTMASLNNPSTVIPDNVTYQRPYGAIIIQRTPGNPPSVIPLPSTIFSMRKSHIRENIRLQNGESIETINSIYSCYKVRVLMFCSAAILILEYFVNFMSLPFDDIQNRPVINVIAGCYGIFMFAISACLLPVAASTIPTRESFSAIKISAAVQFLGTVLWFVSFIVTLRVEHMFSYDVFENFESSRSGNRTDVTVYTKVLCGLAFGSNFLAFALFFANMVVIWCGLMNLFNKVDRRKRSDAVGEPDTEAMAKLRSTMYRT</sequence>
<dbReference type="AlphaFoldDB" id="A0A1E3QW91"/>
<organism evidence="2 3">
    <name type="scientific">Babjeviella inositovora NRRL Y-12698</name>
    <dbReference type="NCBI Taxonomy" id="984486"/>
    <lineage>
        <taxon>Eukaryota</taxon>
        <taxon>Fungi</taxon>
        <taxon>Dikarya</taxon>
        <taxon>Ascomycota</taxon>
        <taxon>Saccharomycotina</taxon>
        <taxon>Pichiomycetes</taxon>
        <taxon>Serinales incertae sedis</taxon>
        <taxon>Babjeviella</taxon>
    </lineage>
</organism>
<protein>
    <recommendedName>
        <fullName evidence="4">MARVEL domain-containing protein</fullName>
    </recommendedName>
</protein>
<feature type="transmembrane region" description="Helical" evidence="1">
    <location>
        <begin position="149"/>
        <end position="170"/>
    </location>
</feature>
<keyword evidence="1" id="KW-0472">Membrane</keyword>
<dbReference type="GeneID" id="30144711"/>
<name>A0A1E3QW91_9ASCO</name>
<dbReference type="RefSeq" id="XP_018987256.1">
    <property type="nucleotide sequence ID" value="XM_019126857.1"/>
</dbReference>
<feature type="transmembrane region" description="Helical" evidence="1">
    <location>
        <begin position="114"/>
        <end position="137"/>
    </location>
</feature>
<feature type="transmembrane region" description="Helical" evidence="1">
    <location>
        <begin position="84"/>
        <end position="102"/>
    </location>
</feature>